<dbReference type="PATRIC" id="fig|673862.3.peg.924"/>
<comment type="subcellular location">
    <subcellularLocation>
        <location evidence="6">Cytoplasm</location>
    </subcellularLocation>
</comment>
<dbReference type="SUPFAM" id="SSF81799">
    <property type="entry name" value="Putative methyltransferase TM0872, insert domain"/>
    <property type="match status" value="1"/>
</dbReference>
<dbReference type="AlphaFoldDB" id="V6DJH9"/>
<keyword evidence="4 6" id="KW-0808">Transferase</keyword>
<comment type="similarity">
    <text evidence="1 6">Belongs to the methyltransferase superfamily. RsmH family.</text>
</comment>
<sequence length="295" mass="33324">MENNNLYHKSVLVNEVLEYLKPTANKIYVDATFGAGGHTRAILESDPTVQVIAFDWDKNAIEINGPAFQEIYGDRVHLMWSNFSNITNMLKTIGIKQVDGILADFGTSQYQIKQSAGFSFNVDTPLDMRMSPGHFRITAYDIINKASEKELTDIFYKYGQDSNSKKIAKAIIEIRKTEKIRTTKDLAQLIESIVPRQGSKIHPATRVFQALRIVINDELNNIRSLLSQSINLLKESSPIVCISFHSLEDSMVKQFFRDHGDVFNVLTKHVVTASDEELKNNPSSRSAKLRAAEKK</sequence>
<feature type="binding site" evidence="6">
    <location>
        <begin position="36"/>
        <end position="38"/>
    </location>
    <ligand>
        <name>S-adenosyl-L-methionine</name>
        <dbReference type="ChEBI" id="CHEBI:59789"/>
    </ligand>
</feature>
<keyword evidence="6" id="KW-0963">Cytoplasm</keyword>
<keyword evidence="8" id="KW-1185">Reference proteome</keyword>
<dbReference type="PIRSF" id="PIRSF004486">
    <property type="entry name" value="MraW"/>
    <property type="match status" value="1"/>
</dbReference>
<dbReference type="EC" id="2.1.1.199" evidence="6"/>
<dbReference type="GO" id="GO:0005737">
    <property type="term" value="C:cytoplasm"/>
    <property type="evidence" value="ECO:0007669"/>
    <property type="project" value="UniProtKB-SubCell"/>
</dbReference>
<feature type="binding site" evidence="6">
    <location>
        <position position="83"/>
    </location>
    <ligand>
        <name>S-adenosyl-L-methionine</name>
        <dbReference type="ChEBI" id="CHEBI:59789"/>
    </ligand>
</feature>
<dbReference type="GO" id="GO:0070475">
    <property type="term" value="P:rRNA base methylation"/>
    <property type="evidence" value="ECO:0007669"/>
    <property type="project" value="UniProtKB-UniRule"/>
</dbReference>
<protein>
    <recommendedName>
        <fullName evidence="6">Ribosomal RNA small subunit methyltransferase H</fullName>
        <ecNumber evidence="6">2.1.1.199</ecNumber>
    </recommendedName>
    <alternativeName>
        <fullName evidence="6">16S rRNA m(4)C1402 methyltransferase</fullName>
    </alternativeName>
    <alternativeName>
        <fullName evidence="6">rRNA (cytosine-N(4)-)-methyltransferase RsmH</fullName>
    </alternativeName>
</protein>
<evidence type="ECO:0000256" key="4">
    <source>
        <dbReference type="ARBA" id="ARBA00022679"/>
    </source>
</evidence>
<comment type="function">
    <text evidence="6">Specifically methylates the N4 position of cytidine in position 1402 (C1402) of 16S rRNA.</text>
</comment>
<evidence type="ECO:0000256" key="1">
    <source>
        <dbReference type="ARBA" id="ARBA00010396"/>
    </source>
</evidence>
<dbReference type="FunFam" id="1.10.150.170:FF:000003">
    <property type="entry name" value="Ribosomal RNA small subunit methyltransferase H"/>
    <property type="match status" value="1"/>
</dbReference>
<dbReference type="Gene3D" id="3.40.50.150">
    <property type="entry name" value="Vaccinia Virus protein VP39"/>
    <property type="match status" value="1"/>
</dbReference>
<dbReference type="KEGG" id="dpb:BABL1_gene_744"/>
<feature type="binding site" evidence="6">
    <location>
        <position position="104"/>
    </location>
    <ligand>
        <name>S-adenosyl-L-methionine</name>
        <dbReference type="ChEBI" id="CHEBI:59789"/>
    </ligand>
</feature>
<dbReference type="HAMAP" id="MF_01007">
    <property type="entry name" value="16SrRNA_methyltr_H"/>
    <property type="match status" value="1"/>
</dbReference>
<dbReference type="eggNOG" id="COG0275">
    <property type="taxonomic scope" value="Bacteria"/>
</dbReference>
<keyword evidence="2 6" id="KW-0698">rRNA processing</keyword>
<evidence type="ECO:0000256" key="2">
    <source>
        <dbReference type="ARBA" id="ARBA00022552"/>
    </source>
</evidence>
<evidence type="ECO:0000313" key="8">
    <source>
        <dbReference type="Proteomes" id="UP000018769"/>
    </source>
</evidence>
<dbReference type="InterPro" id="IPR002903">
    <property type="entry name" value="RsmH"/>
</dbReference>
<feature type="binding site" evidence="6">
    <location>
        <position position="111"/>
    </location>
    <ligand>
        <name>S-adenosyl-L-methionine</name>
        <dbReference type="ChEBI" id="CHEBI:59789"/>
    </ligand>
</feature>
<proteinExistence type="inferred from homology"/>
<feature type="binding site" evidence="6">
    <location>
        <position position="55"/>
    </location>
    <ligand>
        <name>S-adenosyl-L-methionine</name>
        <dbReference type="ChEBI" id="CHEBI:59789"/>
    </ligand>
</feature>
<gene>
    <name evidence="6 7" type="primary">rsmH</name>
    <name evidence="7" type="ORF">BABL1_gene_744</name>
</gene>
<keyword evidence="3 6" id="KW-0489">Methyltransferase</keyword>
<name>V6DJH9_9BACT</name>
<dbReference type="HOGENOM" id="CLU_038422_2_0_7"/>
<keyword evidence="5 6" id="KW-0949">S-adenosyl-L-methionine</keyword>
<dbReference type="InterPro" id="IPR029063">
    <property type="entry name" value="SAM-dependent_MTases_sf"/>
</dbReference>
<comment type="catalytic activity">
    <reaction evidence="6">
        <text>cytidine(1402) in 16S rRNA + S-adenosyl-L-methionine = N(4)-methylcytidine(1402) in 16S rRNA + S-adenosyl-L-homocysteine + H(+)</text>
        <dbReference type="Rhea" id="RHEA:42928"/>
        <dbReference type="Rhea" id="RHEA-COMP:10286"/>
        <dbReference type="Rhea" id="RHEA-COMP:10287"/>
        <dbReference type="ChEBI" id="CHEBI:15378"/>
        <dbReference type="ChEBI" id="CHEBI:57856"/>
        <dbReference type="ChEBI" id="CHEBI:59789"/>
        <dbReference type="ChEBI" id="CHEBI:74506"/>
        <dbReference type="ChEBI" id="CHEBI:82748"/>
        <dbReference type="EC" id="2.1.1.199"/>
    </reaction>
</comment>
<dbReference type="PANTHER" id="PTHR11265:SF0">
    <property type="entry name" value="12S RRNA N4-METHYLCYTIDINE METHYLTRANSFERASE"/>
    <property type="match status" value="1"/>
</dbReference>
<evidence type="ECO:0000313" key="7">
    <source>
        <dbReference type="EMBL" id="CDK31033.1"/>
    </source>
</evidence>
<dbReference type="SUPFAM" id="SSF53335">
    <property type="entry name" value="S-adenosyl-L-methionine-dependent methyltransferases"/>
    <property type="match status" value="1"/>
</dbReference>
<dbReference type="GO" id="GO:0071424">
    <property type="term" value="F:rRNA (cytosine-N4-)-methyltransferase activity"/>
    <property type="evidence" value="ECO:0007669"/>
    <property type="project" value="UniProtKB-UniRule"/>
</dbReference>
<dbReference type="Gene3D" id="1.10.150.170">
    <property type="entry name" value="Putative methyltransferase TM0872, insert domain"/>
    <property type="match status" value="1"/>
</dbReference>
<dbReference type="Pfam" id="PF01795">
    <property type="entry name" value="Methyltransf_5"/>
    <property type="match status" value="1"/>
</dbReference>
<dbReference type="STRING" id="673862.BABL1_gene_744"/>
<dbReference type="Proteomes" id="UP000018769">
    <property type="component" value="Chromosome I"/>
</dbReference>
<dbReference type="NCBIfam" id="TIGR00006">
    <property type="entry name" value="16S rRNA (cytosine(1402)-N(4))-methyltransferase RsmH"/>
    <property type="match status" value="1"/>
</dbReference>
<dbReference type="InterPro" id="IPR023397">
    <property type="entry name" value="SAM-dep_MeTrfase_MraW_recog"/>
</dbReference>
<evidence type="ECO:0000256" key="3">
    <source>
        <dbReference type="ARBA" id="ARBA00022603"/>
    </source>
</evidence>
<evidence type="ECO:0000256" key="6">
    <source>
        <dbReference type="HAMAP-Rule" id="MF_01007"/>
    </source>
</evidence>
<reference evidence="7 8" key="1">
    <citation type="journal article" date="2015" name="Biol. Direct">
        <title>Babela massiliensis, a representative of a widespread bacterial phylum with unusual adaptations to parasitism in amoebae.</title>
        <authorList>
            <person name="Pagnier I."/>
            <person name="Yutin N."/>
            <person name="Croce O."/>
            <person name="Makarova K.S."/>
            <person name="Wolf Y.I."/>
            <person name="Benamar S."/>
            <person name="Raoult D."/>
            <person name="Koonin E.V."/>
            <person name="La Scola B."/>
        </authorList>
    </citation>
    <scope>NUCLEOTIDE SEQUENCE [LARGE SCALE GENOMIC DNA]</scope>
    <source>
        <strain evidence="8">BABL1</strain>
    </source>
</reference>
<dbReference type="OrthoDB" id="9806637at2"/>
<accession>V6DJH9</accession>
<dbReference type="EMBL" id="HG793133">
    <property type="protein sequence ID" value="CDK31033.1"/>
    <property type="molecule type" value="Genomic_DNA"/>
</dbReference>
<dbReference type="PANTHER" id="PTHR11265">
    <property type="entry name" value="S-ADENOSYL-METHYLTRANSFERASE MRAW"/>
    <property type="match status" value="1"/>
</dbReference>
<evidence type="ECO:0000256" key="5">
    <source>
        <dbReference type="ARBA" id="ARBA00022691"/>
    </source>
</evidence>
<dbReference type="RefSeq" id="WP_023793026.1">
    <property type="nucleotide sequence ID" value="NC_023003.1"/>
</dbReference>
<organism evidence="7 8">
    <name type="scientific">Candidatus Babela massiliensis</name>
    <dbReference type="NCBI Taxonomy" id="673862"/>
    <lineage>
        <taxon>Bacteria</taxon>
        <taxon>Candidatus Babelota</taxon>
        <taxon>Candidatus Babeliae</taxon>
        <taxon>Candidatus Babeliales</taxon>
        <taxon>Candidatus Babeliaceae</taxon>
        <taxon>Candidatus Babela</taxon>
    </lineage>
</organism>